<proteinExistence type="predicted"/>
<dbReference type="AlphaFoldDB" id="D3AZ09"/>
<evidence type="ECO:0000313" key="2">
    <source>
        <dbReference type="Proteomes" id="UP000001396"/>
    </source>
</evidence>
<dbReference type="InParanoid" id="D3AZ09"/>
<organism evidence="1 2">
    <name type="scientific">Heterostelium pallidum (strain ATCC 26659 / Pp 5 / PN500)</name>
    <name type="common">Cellular slime mold</name>
    <name type="synonym">Polysphondylium pallidum</name>
    <dbReference type="NCBI Taxonomy" id="670386"/>
    <lineage>
        <taxon>Eukaryota</taxon>
        <taxon>Amoebozoa</taxon>
        <taxon>Evosea</taxon>
        <taxon>Eumycetozoa</taxon>
        <taxon>Dictyostelia</taxon>
        <taxon>Acytosteliales</taxon>
        <taxon>Acytosteliaceae</taxon>
        <taxon>Heterostelium</taxon>
    </lineage>
</organism>
<comment type="caution">
    <text evidence="1">The sequence shown here is derived from an EMBL/GenBank/DDBJ whole genome shotgun (WGS) entry which is preliminary data.</text>
</comment>
<accession>D3AZ09</accession>
<sequence>MGTDNCGVLFKNLKRVMIIDNNTENRVNIIGVKGAY</sequence>
<evidence type="ECO:0000313" key="1">
    <source>
        <dbReference type="EMBL" id="EFA85566.1"/>
    </source>
</evidence>
<dbReference type="EMBL" id="ADBJ01000006">
    <property type="protein sequence ID" value="EFA85566.1"/>
    <property type="molecule type" value="Genomic_DNA"/>
</dbReference>
<protein>
    <submittedName>
        <fullName evidence="1">Uncharacterized protein</fullName>
    </submittedName>
</protein>
<gene>
    <name evidence="1" type="ORF">PPL_01349</name>
</gene>
<reference evidence="1 2" key="1">
    <citation type="journal article" date="2011" name="Genome Res.">
        <title>Phylogeny-wide analysis of social amoeba genomes highlights ancient origins for complex intercellular communication.</title>
        <authorList>
            <person name="Heidel A.J."/>
            <person name="Lawal H.M."/>
            <person name="Felder M."/>
            <person name="Schilde C."/>
            <person name="Helps N.R."/>
            <person name="Tunggal B."/>
            <person name="Rivero F."/>
            <person name="John U."/>
            <person name="Schleicher M."/>
            <person name="Eichinger L."/>
            <person name="Platzer M."/>
            <person name="Noegel A.A."/>
            <person name="Schaap P."/>
            <person name="Gloeckner G."/>
        </authorList>
    </citation>
    <scope>NUCLEOTIDE SEQUENCE [LARGE SCALE GENOMIC DNA]</scope>
    <source>
        <strain evidence="2">ATCC 26659 / Pp 5 / PN500</strain>
    </source>
</reference>
<name>D3AZ09_HETP5</name>
<keyword evidence="2" id="KW-1185">Reference proteome</keyword>
<dbReference type="Proteomes" id="UP000001396">
    <property type="component" value="Unassembled WGS sequence"/>
</dbReference>
<dbReference type="GeneID" id="31356878"/>
<dbReference type="RefSeq" id="XP_020437673.1">
    <property type="nucleotide sequence ID" value="XM_020572358.1"/>
</dbReference>